<dbReference type="EMBL" id="QXGH01000025">
    <property type="protein sequence ID" value="RHW25225.1"/>
    <property type="molecule type" value="Genomic_DNA"/>
</dbReference>
<gene>
    <name evidence="1" type="ORF">D0Z08_19880</name>
</gene>
<evidence type="ECO:0000313" key="2">
    <source>
        <dbReference type="Proteomes" id="UP000283644"/>
    </source>
</evidence>
<accession>A0A417XXZ8</accession>
<organism evidence="1 2">
    <name type="scientific">Nocardioides immobilis</name>
    <dbReference type="NCBI Taxonomy" id="2049295"/>
    <lineage>
        <taxon>Bacteria</taxon>
        <taxon>Bacillati</taxon>
        <taxon>Actinomycetota</taxon>
        <taxon>Actinomycetes</taxon>
        <taxon>Propionibacteriales</taxon>
        <taxon>Nocardioidaceae</taxon>
        <taxon>Nocardioides</taxon>
    </lineage>
</organism>
<proteinExistence type="predicted"/>
<sequence>MPQPWDWEGEHRTRDEFMADALNRESDGARLVVENVVGWQDVADGPDSWVVDDFIYTDYRTDEYVWHYDPDELDDPSPYMTGFVIVERRHAEMD</sequence>
<dbReference type="Proteomes" id="UP000283644">
    <property type="component" value="Unassembled WGS sequence"/>
</dbReference>
<protein>
    <submittedName>
        <fullName evidence="1">Uncharacterized protein</fullName>
    </submittedName>
</protein>
<reference evidence="1 2" key="1">
    <citation type="submission" date="2018-09" db="EMBL/GenBank/DDBJ databases">
        <title>Genome sequencing of Nocardioides immobilis CCTCC AB 2017083 for comparison to Nocardioides silvaticus.</title>
        <authorList>
            <person name="Li C."/>
            <person name="Wang G."/>
        </authorList>
    </citation>
    <scope>NUCLEOTIDE SEQUENCE [LARGE SCALE GENOMIC DNA]</scope>
    <source>
        <strain evidence="1 2">CCTCC AB 2017083</strain>
    </source>
</reference>
<keyword evidence="2" id="KW-1185">Reference proteome</keyword>
<comment type="caution">
    <text evidence="1">The sequence shown here is derived from an EMBL/GenBank/DDBJ whole genome shotgun (WGS) entry which is preliminary data.</text>
</comment>
<dbReference type="RefSeq" id="WP_118927009.1">
    <property type="nucleotide sequence ID" value="NZ_QXGH01000025.1"/>
</dbReference>
<evidence type="ECO:0000313" key="1">
    <source>
        <dbReference type="EMBL" id="RHW25225.1"/>
    </source>
</evidence>
<dbReference type="AlphaFoldDB" id="A0A417XXZ8"/>
<name>A0A417XXZ8_9ACTN</name>